<accession>A0A9D4G529</accession>
<evidence type="ECO:0000313" key="3">
    <source>
        <dbReference type="EMBL" id="KAH3810668.1"/>
    </source>
</evidence>
<dbReference type="AlphaFoldDB" id="A0A9D4G529"/>
<dbReference type="InterPro" id="IPR016187">
    <property type="entry name" value="CTDL_fold"/>
</dbReference>
<dbReference type="PROSITE" id="PS50041">
    <property type="entry name" value="C_TYPE_LECTIN_2"/>
    <property type="match status" value="1"/>
</dbReference>
<sequence>MESSEEDQSVSGTMNSFQAKGIPFPEDKGVYWLGIHVKADKRVLRVHDNATVTYTNFGTNQPDSDGAEECIVVSNYFTGKWSDVPCSAQYFTVCEVES</sequence>
<dbReference type="InterPro" id="IPR016186">
    <property type="entry name" value="C-type_lectin-like/link_sf"/>
</dbReference>
<keyword evidence="4" id="KW-1185">Reference proteome</keyword>
<feature type="domain" description="C-type lectin" evidence="2">
    <location>
        <begin position="1"/>
        <end position="95"/>
    </location>
</feature>
<protein>
    <recommendedName>
        <fullName evidence="2">C-type lectin domain-containing protein</fullName>
    </recommendedName>
</protein>
<dbReference type="EMBL" id="JAIWYP010000006">
    <property type="protein sequence ID" value="KAH3810668.1"/>
    <property type="molecule type" value="Genomic_DNA"/>
</dbReference>
<evidence type="ECO:0000256" key="1">
    <source>
        <dbReference type="ARBA" id="ARBA00023157"/>
    </source>
</evidence>
<reference evidence="3" key="2">
    <citation type="submission" date="2020-11" db="EMBL/GenBank/DDBJ databases">
        <authorList>
            <person name="McCartney M.A."/>
            <person name="Auch B."/>
            <person name="Kono T."/>
            <person name="Mallez S."/>
            <person name="Becker A."/>
            <person name="Gohl D.M."/>
            <person name="Silverstein K.A.T."/>
            <person name="Koren S."/>
            <person name="Bechman K.B."/>
            <person name="Herman A."/>
            <person name="Abrahante J.E."/>
            <person name="Garbe J."/>
        </authorList>
    </citation>
    <scope>NUCLEOTIDE SEQUENCE</scope>
    <source>
        <strain evidence="3">Duluth1</strain>
        <tissue evidence="3">Whole animal</tissue>
    </source>
</reference>
<gene>
    <name evidence="3" type="ORF">DPMN_139063</name>
</gene>
<name>A0A9D4G529_DREPO</name>
<organism evidence="3 4">
    <name type="scientific">Dreissena polymorpha</name>
    <name type="common">Zebra mussel</name>
    <name type="synonym">Mytilus polymorpha</name>
    <dbReference type="NCBI Taxonomy" id="45954"/>
    <lineage>
        <taxon>Eukaryota</taxon>
        <taxon>Metazoa</taxon>
        <taxon>Spiralia</taxon>
        <taxon>Lophotrochozoa</taxon>
        <taxon>Mollusca</taxon>
        <taxon>Bivalvia</taxon>
        <taxon>Autobranchia</taxon>
        <taxon>Heteroconchia</taxon>
        <taxon>Euheterodonta</taxon>
        <taxon>Imparidentia</taxon>
        <taxon>Neoheterodontei</taxon>
        <taxon>Myida</taxon>
        <taxon>Dreissenoidea</taxon>
        <taxon>Dreissenidae</taxon>
        <taxon>Dreissena</taxon>
    </lineage>
</organism>
<dbReference type="CDD" id="cd00037">
    <property type="entry name" value="CLECT"/>
    <property type="match status" value="1"/>
</dbReference>
<dbReference type="Proteomes" id="UP000828390">
    <property type="component" value="Unassembled WGS sequence"/>
</dbReference>
<dbReference type="SUPFAM" id="SSF56436">
    <property type="entry name" value="C-type lectin-like"/>
    <property type="match status" value="1"/>
</dbReference>
<dbReference type="InterPro" id="IPR018378">
    <property type="entry name" value="C-type_lectin_CS"/>
</dbReference>
<reference evidence="3" key="1">
    <citation type="journal article" date="2019" name="bioRxiv">
        <title>The Genome of the Zebra Mussel, Dreissena polymorpha: A Resource for Invasive Species Research.</title>
        <authorList>
            <person name="McCartney M.A."/>
            <person name="Auch B."/>
            <person name="Kono T."/>
            <person name="Mallez S."/>
            <person name="Zhang Y."/>
            <person name="Obille A."/>
            <person name="Becker A."/>
            <person name="Abrahante J.E."/>
            <person name="Garbe J."/>
            <person name="Badalamenti J.P."/>
            <person name="Herman A."/>
            <person name="Mangelson H."/>
            <person name="Liachko I."/>
            <person name="Sullivan S."/>
            <person name="Sone E.D."/>
            <person name="Koren S."/>
            <person name="Silverstein K.A.T."/>
            <person name="Beckman K.B."/>
            <person name="Gohl D.M."/>
        </authorList>
    </citation>
    <scope>NUCLEOTIDE SEQUENCE</scope>
    <source>
        <strain evidence="3">Duluth1</strain>
        <tissue evidence="3">Whole animal</tissue>
    </source>
</reference>
<evidence type="ECO:0000259" key="2">
    <source>
        <dbReference type="PROSITE" id="PS50041"/>
    </source>
</evidence>
<dbReference type="Pfam" id="PF00059">
    <property type="entry name" value="Lectin_C"/>
    <property type="match status" value="1"/>
</dbReference>
<dbReference type="OrthoDB" id="10255512at2759"/>
<dbReference type="InterPro" id="IPR001304">
    <property type="entry name" value="C-type_lectin-like"/>
</dbReference>
<keyword evidence="1" id="KW-1015">Disulfide bond</keyword>
<comment type="caution">
    <text evidence="3">The sequence shown here is derived from an EMBL/GenBank/DDBJ whole genome shotgun (WGS) entry which is preliminary data.</text>
</comment>
<proteinExistence type="predicted"/>
<evidence type="ECO:0000313" key="4">
    <source>
        <dbReference type="Proteomes" id="UP000828390"/>
    </source>
</evidence>
<dbReference type="PROSITE" id="PS00615">
    <property type="entry name" value="C_TYPE_LECTIN_1"/>
    <property type="match status" value="1"/>
</dbReference>
<dbReference type="Gene3D" id="3.10.100.10">
    <property type="entry name" value="Mannose-Binding Protein A, subunit A"/>
    <property type="match status" value="1"/>
</dbReference>